<dbReference type="EnsemblPlants" id="MELO3C035664.2.1">
    <property type="protein sequence ID" value="MELO3C035664.2.1"/>
    <property type="gene ID" value="MELO3C035664.2"/>
</dbReference>
<dbReference type="AlphaFoldDB" id="A0A9I9EM85"/>
<reference evidence="1" key="1">
    <citation type="submission" date="2023-03" db="UniProtKB">
        <authorList>
            <consortium name="EnsemblPlants"/>
        </authorList>
    </citation>
    <scope>IDENTIFICATION</scope>
</reference>
<name>A0A9I9EM85_CUCME</name>
<dbReference type="PROSITE" id="PS51257">
    <property type="entry name" value="PROKAR_LIPOPROTEIN"/>
    <property type="match status" value="1"/>
</dbReference>
<protein>
    <submittedName>
        <fullName evidence="1">Uncharacterized protein</fullName>
    </submittedName>
</protein>
<accession>A0A9I9EM85</accession>
<evidence type="ECO:0000313" key="1">
    <source>
        <dbReference type="EnsemblPlants" id="MELO3C035664.2.1"/>
    </source>
</evidence>
<organism evidence="1">
    <name type="scientific">Cucumis melo</name>
    <name type="common">Muskmelon</name>
    <dbReference type="NCBI Taxonomy" id="3656"/>
    <lineage>
        <taxon>Eukaryota</taxon>
        <taxon>Viridiplantae</taxon>
        <taxon>Streptophyta</taxon>
        <taxon>Embryophyta</taxon>
        <taxon>Tracheophyta</taxon>
        <taxon>Spermatophyta</taxon>
        <taxon>Magnoliopsida</taxon>
        <taxon>eudicotyledons</taxon>
        <taxon>Gunneridae</taxon>
        <taxon>Pentapetalae</taxon>
        <taxon>rosids</taxon>
        <taxon>fabids</taxon>
        <taxon>Cucurbitales</taxon>
        <taxon>Cucurbitaceae</taxon>
        <taxon>Benincaseae</taxon>
        <taxon>Cucumis</taxon>
    </lineage>
</organism>
<sequence>MKEQALHLPVFDLKTGSYTSLNNLPPPPFLFACKLSKHYIIWQYKFLNALKDNDGHARFVWMLSTKHGVLSLVLPESIGAAKPYLRQFIDV</sequence>
<dbReference type="Gramene" id="MELO3C035664.2.1">
    <property type="protein sequence ID" value="MELO3C035664.2.1"/>
    <property type="gene ID" value="MELO3C035664.2"/>
</dbReference>
<proteinExistence type="predicted"/>